<dbReference type="InterPro" id="IPR047141">
    <property type="entry name" value="Stealth"/>
</dbReference>
<evidence type="ECO:0000313" key="7">
    <source>
        <dbReference type="Proteomes" id="UP000182508"/>
    </source>
</evidence>
<evidence type="ECO:0000256" key="2">
    <source>
        <dbReference type="ARBA" id="ARBA00022679"/>
    </source>
</evidence>
<organism evidence="6 7">
    <name type="scientific">Streptococcus henryi</name>
    <dbReference type="NCBI Taxonomy" id="439219"/>
    <lineage>
        <taxon>Bacteria</taxon>
        <taxon>Bacillati</taxon>
        <taxon>Bacillota</taxon>
        <taxon>Bacilli</taxon>
        <taxon>Lactobacillales</taxon>
        <taxon>Streptococcaceae</taxon>
        <taxon>Streptococcus</taxon>
    </lineage>
</organism>
<proteinExistence type="inferred from homology"/>
<dbReference type="AlphaFoldDB" id="A0A1G6DA06"/>
<dbReference type="PANTHER" id="PTHR24045">
    <property type="match status" value="1"/>
</dbReference>
<evidence type="ECO:0000313" key="6">
    <source>
        <dbReference type="EMBL" id="SDB41941.1"/>
    </source>
</evidence>
<gene>
    <name evidence="6" type="ORF">SAMN02910293_02064</name>
</gene>
<sequence>MESKIDFIITWVDGSDSTWIEKKKSYLPKNDSGLNKDSRYRDWGFLKYWFRAVEKNTPWVNKVFFVTEGHIPDWLNVDYEKLIIIRHDDYIDSKHLPTFNSNVIELNFHKIKGLSDFFVNFNDDMFINKELLPEDFFEDELPKDIGVFSPIVPKRGSISSIVQNNVEVINDYFSFRRVLGKYFFKFFNLKYGKHLIKNLCVLPWSNILGFYDNHIPVAYKKEFFKILWDNEGELLEKVSGHRFRQKDDVNHWLIRYWQLCTGSFIPRNIKFGNYYDISSELMEILSEIESPQYSIICLNDGDGVVNFEDDKLRLLDSFERRYPNKSRFER</sequence>
<dbReference type="InterPro" id="IPR021520">
    <property type="entry name" value="Stealth_CR2"/>
</dbReference>
<dbReference type="EMBL" id="FMXP01000034">
    <property type="protein sequence ID" value="SDB41941.1"/>
    <property type="molecule type" value="Genomic_DNA"/>
</dbReference>
<dbReference type="GO" id="GO:0016772">
    <property type="term" value="F:transferase activity, transferring phosphorus-containing groups"/>
    <property type="evidence" value="ECO:0007669"/>
    <property type="project" value="InterPro"/>
</dbReference>
<dbReference type="PANTHER" id="PTHR24045:SF0">
    <property type="entry name" value="N-ACETYLGLUCOSAMINE-1-PHOSPHOTRANSFERASE SUBUNITS ALPHA_BETA"/>
    <property type="match status" value="1"/>
</dbReference>
<evidence type="ECO:0000256" key="3">
    <source>
        <dbReference type="ARBA" id="ARBA00023169"/>
    </source>
</evidence>
<dbReference type="Pfam" id="PF17101">
    <property type="entry name" value="Stealth_CR1"/>
    <property type="match status" value="1"/>
</dbReference>
<keyword evidence="7" id="KW-1185">Reference proteome</keyword>
<evidence type="ECO:0000256" key="1">
    <source>
        <dbReference type="ARBA" id="ARBA00007583"/>
    </source>
</evidence>
<accession>A0A1G6DA06</accession>
<keyword evidence="3" id="KW-0270">Exopolysaccharide synthesis</keyword>
<comment type="similarity">
    <text evidence="1">Belongs to the stealth family.</text>
</comment>
<dbReference type="InterPro" id="IPR031358">
    <property type="entry name" value="Stealth_CR1"/>
</dbReference>
<dbReference type="RefSeq" id="WP_074486587.1">
    <property type="nucleotide sequence ID" value="NZ_FMXP01000034.1"/>
</dbReference>
<dbReference type="Proteomes" id="UP000182508">
    <property type="component" value="Unassembled WGS sequence"/>
</dbReference>
<protein>
    <submittedName>
        <fullName evidence="6">Stealth protein CR1, conserved region 1</fullName>
    </submittedName>
</protein>
<evidence type="ECO:0000259" key="5">
    <source>
        <dbReference type="Pfam" id="PF17101"/>
    </source>
</evidence>
<feature type="domain" description="Stealth protein CR2 conserved region 2" evidence="4">
    <location>
        <begin position="39"/>
        <end position="140"/>
    </location>
</feature>
<feature type="domain" description="Stealth protein CR1 conserved region 1" evidence="5">
    <location>
        <begin position="4"/>
        <end position="31"/>
    </location>
</feature>
<dbReference type="GO" id="GO:0000271">
    <property type="term" value="P:polysaccharide biosynthetic process"/>
    <property type="evidence" value="ECO:0007669"/>
    <property type="project" value="UniProtKB-KW"/>
</dbReference>
<evidence type="ECO:0000259" key="4">
    <source>
        <dbReference type="Pfam" id="PF11380"/>
    </source>
</evidence>
<dbReference type="Pfam" id="PF11380">
    <property type="entry name" value="Stealth_CR2"/>
    <property type="match status" value="1"/>
</dbReference>
<name>A0A1G6DA06_9STRE</name>
<keyword evidence="2" id="KW-0808">Transferase</keyword>
<dbReference type="STRING" id="439219.SAMN02910293_02064"/>
<reference evidence="6 7" key="1">
    <citation type="submission" date="2016-10" db="EMBL/GenBank/DDBJ databases">
        <authorList>
            <person name="de Groot N.N."/>
        </authorList>
    </citation>
    <scope>NUCLEOTIDE SEQUENCE [LARGE SCALE GENOMIC DNA]</scope>
    <source>
        <strain evidence="6 7">A-4</strain>
    </source>
</reference>